<keyword evidence="2" id="KW-1185">Reference proteome</keyword>
<name>A0ABU7U4C3_9PROT</name>
<organism evidence="1 2">
    <name type="scientific">Sorlinia euscelidii</name>
    <dbReference type="NCBI Taxonomy" id="3081148"/>
    <lineage>
        <taxon>Bacteria</taxon>
        <taxon>Pseudomonadati</taxon>
        <taxon>Pseudomonadota</taxon>
        <taxon>Alphaproteobacteria</taxon>
        <taxon>Acetobacterales</taxon>
        <taxon>Acetobacteraceae</taxon>
        <taxon>Sorlinia</taxon>
    </lineage>
</organism>
<dbReference type="RefSeq" id="WP_394820454.1">
    <property type="nucleotide sequence ID" value="NZ_JAWJZY010000013.1"/>
</dbReference>
<evidence type="ECO:0000313" key="1">
    <source>
        <dbReference type="EMBL" id="MEE8659694.1"/>
    </source>
</evidence>
<proteinExistence type="predicted"/>
<sequence length="54" mass="6175">MQGLKSELMVTALSCSAQDRYNAFVTKFRPKLAEEEGRLDRYFRSNYGGRQSPA</sequence>
<comment type="caution">
    <text evidence="1">The sequence shown here is derived from an EMBL/GenBank/DDBJ whole genome shotgun (WGS) entry which is preliminary data.</text>
</comment>
<gene>
    <name evidence="1" type="ORF">DOFOFD_11870</name>
</gene>
<evidence type="ECO:0000313" key="2">
    <source>
        <dbReference type="Proteomes" id="UP001312908"/>
    </source>
</evidence>
<dbReference type="EMBL" id="JAWJZY010000013">
    <property type="protein sequence ID" value="MEE8659694.1"/>
    <property type="molecule type" value="Genomic_DNA"/>
</dbReference>
<dbReference type="Proteomes" id="UP001312908">
    <property type="component" value="Unassembled WGS sequence"/>
</dbReference>
<protein>
    <submittedName>
        <fullName evidence="1">Uncharacterized protein</fullName>
    </submittedName>
</protein>
<reference evidence="1 2" key="1">
    <citation type="submission" date="2023-10" db="EMBL/GenBank/DDBJ databases">
        <title>Sorlinia euscelidii gen. nov., sp. nov., an acetic acid bacteria isolated from the gut of Euscelidius variegatus emitter.</title>
        <authorList>
            <person name="Michoud G."/>
            <person name="Marasco R."/>
            <person name="Seferji K."/>
            <person name="Gonella E."/>
            <person name="Garuglieri E."/>
            <person name="Alma A."/>
            <person name="Mapelli F."/>
            <person name="Borin S."/>
            <person name="Daffonchio D."/>
            <person name="Crotti E."/>
        </authorList>
    </citation>
    <scope>NUCLEOTIDE SEQUENCE [LARGE SCALE GENOMIC DNA]</scope>
    <source>
        <strain evidence="1 2">EV16P</strain>
    </source>
</reference>
<accession>A0ABU7U4C3</accession>